<dbReference type="GO" id="GO:0006357">
    <property type="term" value="P:regulation of transcription by RNA polymerase II"/>
    <property type="evidence" value="ECO:0007669"/>
    <property type="project" value="InterPro"/>
</dbReference>
<accession>A0A9P7AWL7</accession>
<keyword evidence="4 9" id="KW-0805">Transcription regulation</keyword>
<evidence type="ECO:0000256" key="4">
    <source>
        <dbReference type="ARBA" id="ARBA00023015"/>
    </source>
</evidence>
<organism evidence="11 12">
    <name type="scientific">Hyphodiscus hymeniophilus</name>
    <dbReference type="NCBI Taxonomy" id="353542"/>
    <lineage>
        <taxon>Eukaryota</taxon>
        <taxon>Fungi</taxon>
        <taxon>Dikarya</taxon>
        <taxon>Ascomycota</taxon>
        <taxon>Pezizomycotina</taxon>
        <taxon>Leotiomycetes</taxon>
        <taxon>Helotiales</taxon>
        <taxon>Hyphodiscaceae</taxon>
        <taxon>Hyphodiscus</taxon>
    </lineage>
</organism>
<comment type="function">
    <text evidence="9">Component of the Mediator complex, a coactivator involved in the regulated transcription of nearly all RNA polymerase II-dependent genes. Mediator functions as a bridge to convey information from gene-specific regulatory proteins to the basal RNA polymerase II transcription machinery. Mediator is recruited to promoters by direct interactions with regulatory proteins and serves as a scaffold for the assembly of a functional preinitiation complex with RNA polymerase II and the general transcription factors.</text>
</comment>
<reference evidence="11" key="1">
    <citation type="submission" date="2019-07" db="EMBL/GenBank/DDBJ databases">
        <title>Hyphodiscus hymeniophilus genome sequencing and assembly.</title>
        <authorList>
            <person name="Kramer G."/>
            <person name="Nodwell J."/>
        </authorList>
    </citation>
    <scope>NUCLEOTIDE SEQUENCE</scope>
    <source>
        <strain evidence="11">ATCC 34498</strain>
    </source>
</reference>
<gene>
    <name evidence="9" type="primary">MED19</name>
    <name evidence="11" type="ORF">D0Z07_5600</name>
</gene>
<dbReference type="InterPro" id="IPR013942">
    <property type="entry name" value="Mediator_Med19_fun"/>
</dbReference>
<evidence type="ECO:0000256" key="7">
    <source>
        <dbReference type="ARBA" id="ARBA00023242"/>
    </source>
</evidence>
<dbReference type="AlphaFoldDB" id="A0A9P7AWL7"/>
<comment type="similarity">
    <text evidence="2 9">Belongs to the Mediator complex subunit 19 family.</text>
</comment>
<feature type="compositionally biased region" description="Basic and acidic residues" evidence="10">
    <location>
        <begin position="64"/>
        <end position="85"/>
    </location>
</feature>
<comment type="caution">
    <text evidence="11">The sequence shown here is derived from an EMBL/GenBank/DDBJ whole genome shotgun (WGS) entry which is preliminary data.</text>
</comment>
<dbReference type="GO" id="GO:0003712">
    <property type="term" value="F:transcription coregulator activity"/>
    <property type="evidence" value="ECO:0007669"/>
    <property type="project" value="InterPro"/>
</dbReference>
<keyword evidence="5 9" id="KW-0010">Activator</keyword>
<dbReference type="GO" id="GO:0016592">
    <property type="term" value="C:mediator complex"/>
    <property type="evidence" value="ECO:0007669"/>
    <property type="project" value="InterPro"/>
</dbReference>
<feature type="compositionally biased region" description="Polar residues" evidence="10">
    <location>
        <begin position="25"/>
        <end position="52"/>
    </location>
</feature>
<dbReference type="Pfam" id="PF08633">
    <property type="entry name" value="Rox3"/>
    <property type="match status" value="1"/>
</dbReference>
<comment type="subunit">
    <text evidence="9">Component of the Mediator complex.</text>
</comment>
<evidence type="ECO:0000256" key="3">
    <source>
        <dbReference type="ARBA" id="ARBA00019615"/>
    </source>
</evidence>
<protein>
    <recommendedName>
        <fullName evidence="3 9">Mediator of RNA polymerase II transcription subunit 19</fullName>
    </recommendedName>
    <alternativeName>
        <fullName evidence="8 9">Mediator complex subunit 19</fullName>
    </alternativeName>
</protein>
<evidence type="ECO:0000313" key="12">
    <source>
        <dbReference type="Proteomes" id="UP000785200"/>
    </source>
</evidence>
<dbReference type="EMBL" id="VNKQ01000010">
    <property type="protein sequence ID" value="KAG0648331.1"/>
    <property type="molecule type" value="Genomic_DNA"/>
</dbReference>
<evidence type="ECO:0000313" key="11">
    <source>
        <dbReference type="EMBL" id="KAG0648331.1"/>
    </source>
</evidence>
<sequence length="364" mass="40187">MPSDHPQTPQSPSQNSPGSHELTLKPTTSPRFNNSLPTPAHSINGSMSSTISGFAADGASLEESSNKRKRDIDDHGDREQKKVHVEDSGIRIDDLHLDVGKKYLLCHPPRNVGRKPTEVDMTSDLFAKYGLEEIAASVARVDDDGKKKIVRKTYKNYMRSLSGAFDPPKKEPGSQDTNDMLSMMLLPEEEWDATMGRSTQVEKGLPEEALANLGKAVTMTRGVIPRTVWKPNVLGELNSTPAYPAVKTDPNGIKKQAPFPHSVGVPRTIKGEAVRPKRATKKRSYGDSSFEGYGEGFVDDDIRDAGSFTGGDDDDDKAGGRKRPKKVRNLLHQLIIVANKLERTLHRRIFKVQRGKAPAMVLEW</sequence>
<evidence type="ECO:0000256" key="6">
    <source>
        <dbReference type="ARBA" id="ARBA00023163"/>
    </source>
</evidence>
<evidence type="ECO:0000256" key="1">
    <source>
        <dbReference type="ARBA" id="ARBA00004123"/>
    </source>
</evidence>
<evidence type="ECO:0000256" key="9">
    <source>
        <dbReference type="RuleBase" id="RU364151"/>
    </source>
</evidence>
<comment type="subcellular location">
    <subcellularLocation>
        <location evidence="1 9">Nucleus</location>
    </subcellularLocation>
</comment>
<feature type="region of interest" description="Disordered" evidence="10">
    <location>
        <begin position="304"/>
        <end position="325"/>
    </location>
</feature>
<evidence type="ECO:0000256" key="2">
    <source>
        <dbReference type="ARBA" id="ARBA00009259"/>
    </source>
</evidence>
<keyword evidence="6 9" id="KW-0804">Transcription</keyword>
<evidence type="ECO:0000256" key="8">
    <source>
        <dbReference type="ARBA" id="ARBA00032018"/>
    </source>
</evidence>
<keyword evidence="12" id="KW-1185">Reference proteome</keyword>
<name>A0A9P7AWL7_9HELO</name>
<dbReference type="OrthoDB" id="2160599at2759"/>
<evidence type="ECO:0000256" key="5">
    <source>
        <dbReference type="ARBA" id="ARBA00023159"/>
    </source>
</evidence>
<proteinExistence type="inferred from homology"/>
<evidence type="ECO:0000256" key="10">
    <source>
        <dbReference type="SAM" id="MobiDB-lite"/>
    </source>
</evidence>
<feature type="compositionally biased region" description="Low complexity" evidence="10">
    <location>
        <begin position="1"/>
        <end position="19"/>
    </location>
</feature>
<dbReference type="Proteomes" id="UP000785200">
    <property type="component" value="Unassembled WGS sequence"/>
</dbReference>
<feature type="region of interest" description="Disordered" evidence="10">
    <location>
        <begin position="1"/>
        <end position="85"/>
    </location>
</feature>
<keyword evidence="7 9" id="KW-0539">Nucleus</keyword>